<feature type="compositionally biased region" description="Basic and acidic residues" evidence="7">
    <location>
        <begin position="63"/>
        <end position="72"/>
    </location>
</feature>
<evidence type="ECO:0000256" key="8">
    <source>
        <dbReference type="SAM" id="Phobius"/>
    </source>
</evidence>
<evidence type="ECO:0000259" key="9">
    <source>
        <dbReference type="PROSITE" id="PS50004"/>
    </source>
</evidence>
<dbReference type="SMART" id="SM00239">
    <property type="entry name" value="C2"/>
    <property type="match status" value="1"/>
</dbReference>
<feature type="transmembrane region" description="Helical" evidence="8">
    <location>
        <begin position="134"/>
        <end position="155"/>
    </location>
</feature>
<keyword evidence="4 8" id="KW-1133">Transmembrane helix</keyword>
<sequence length="573" mass="63322">MPESESESAFHPLYHLLLHAVISFSSFRLAAFLRLPTFVLHGLHTYILPDSPTASGLRAAIRRPDAPQDQHPRRPRPKGQHRSDDFDESKAQLLRLRLSDSDLPSRLHFPLFRAVFLSAVTALPNLALPLLPPIPFIAAVLAVSHLLFSLVKLSFDRSSSKLAEKQLSLLSGFLDCEIRSGDDRRCPLCAAIFSRLEILTGVLAGDGPAPVEPLRGLLLCSHSDTLLPRHSGKRGCPVLWINPLAEVFSSEIKEFRIWGLVAAAVSLLLLLRPNVQTYLNESVLCWYQRLHSSMVPDMDYARAKIFLHNHYICLGVLQFFAPPMMVLLLLGLSQMKDLCTYLLSFGHLVGSQLTHWCNLYELRIMGGYDHDALALEITVLSAESLKKPSSLLMASRLRPYVMLSSSVTTAEHRTRVDETGERNPTWCDTVRVPVDPTFLHGKEDSDAAVHVSLMSKRALAAPARLGWCRIEPADVIDGLHTPAARRHLSYALRVGSYGGKGQGVIHLEARLVGPMVEMGHEPRRPKSLAPAPEAWWGGPVVVGIPVPAAPSAKVGERGGCCDPRGDLVFWRGY</sequence>
<evidence type="ECO:0000256" key="3">
    <source>
        <dbReference type="ARBA" id="ARBA00022692"/>
    </source>
</evidence>
<comment type="subcellular location">
    <subcellularLocation>
        <location evidence="1">Membrane</location>
        <topology evidence="1">Multi-pass membrane protein</topology>
    </subcellularLocation>
</comment>
<proteinExistence type="inferred from homology"/>
<evidence type="ECO:0000313" key="10">
    <source>
        <dbReference type="EMBL" id="KAJ0964139.1"/>
    </source>
</evidence>
<comment type="caution">
    <text evidence="10">The sequence shown here is derived from an EMBL/GenBank/DDBJ whole genome shotgun (WGS) entry which is preliminary data.</text>
</comment>
<reference evidence="10" key="2">
    <citation type="journal article" date="2022" name="Hortic Res">
        <title>The genome of Dioscorea zingiberensis sheds light on the biosynthesis, origin and evolution of the medicinally important diosgenin saponins.</title>
        <authorList>
            <person name="Li Y."/>
            <person name="Tan C."/>
            <person name="Li Z."/>
            <person name="Guo J."/>
            <person name="Li S."/>
            <person name="Chen X."/>
            <person name="Wang C."/>
            <person name="Dai X."/>
            <person name="Yang H."/>
            <person name="Song W."/>
            <person name="Hou L."/>
            <person name="Xu J."/>
            <person name="Tong Z."/>
            <person name="Xu A."/>
            <person name="Yuan X."/>
            <person name="Wang W."/>
            <person name="Yang Q."/>
            <person name="Chen L."/>
            <person name="Sun Z."/>
            <person name="Wang K."/>
            <person name="Pan B."/>
            <person name="Chen J."/>
            <person name="Bao Y."/>
            <person name="Liu F."/>
            <person name="Qi X."/>
            <person name="Gang D.R."/>
            <person name="Wen J."/>
            <person name="Li J."/>
        </authorList>
    </citation>
    <scope>NUCLEOTIDE SEQUENCE</scope>
    <source>
        <strain evidence="10">Dzin_1.0</strain>
    </source>
</reference>
<keyword evidence="11" id="KW-1185">Reference proteome</keyword>
<feature type="transmembrane region" description="Helical" evidence="8">
    <location>
        <begin position="12"/>
        <end position="33"/>
    </location>
</feature>
<evidence type="ECO:0000256" key="1">
    <source>
        <dbReference type="ARBA" id="ARBA00004141"/>
    </source>
</evidence>
<evidence type="ECO:0000256" key="6">
    <source>
        <dbReference type="ARBA" id="ARBA00023180"/>
    </source>
</evidence>
<accession>A0A9D5C0M9</accession>
<evidence type="ECO:0000313" key="11">
    <source>
        <dbReference type="Proteomes" id="UP001085076"/>
    </source>
</evidence>
<feature type="domain" description="C2" evidence="9">
    <location>
        <begin position="358"/>
        <end position="487"/>
    </location>
</feature>
<keyword evidence="5 8" id="KW-0472">Membrane</keyword>
<dbReference type="InterPro" id="IPR035892">
    <property type="entry name" value="C2_domain_sf"/>
</dbReference>
<feature type="transmembrane region" description="Helical" evidence="8">
    <location>
        <begin position="311"/>
        <end position="332"/>
    </location>
</feature>
<gene>
    <name evidence="10" type="ORF">J5N97_029261</name>
</gene>
<dbReference type="InterPro" id="IPR000008">
    <property type="entry name" value="C2_dom"/>
</dbReference>
<dbReference type="PANTHER" id="PTHR13624:SF6">
    <property type="entry name" value="EMEI"/>
    <property type="match status" value="1"/>
</dbReference>
<dbReference type="Gene3D" id="2.60.40.150">
    <property type="entry name" value="C2 domain"/>
    <property type="match status" value="1"/>
</dbReference>
<dbReference type="GO" id="GO:0016020">
    <property type="term" value="C:membrane"/>
    <property type="evidence" value="ECO:0007669"/>
    <property type="project" value="UniProtKB-SubCell"/>
</dbReference>
<keyword evidence="3 8" id="KW-0812">Transmembrane</keyword>
<evidence type="ECO:0000256" key="4">
    <source>
        <dbReference type="ARBA" id="ARBA00022989"/>
    </source>
</evidence>
<reference evidence="10" key="1">
    <citation type="submission" date="2021-03" db="EMBL/GenBank/DDBJ databases">
        <authorList>
            <person name="Li Z."/>
            <person name="Yang C."/>
        </authorList>
    </citation>
    <scope>NUCLEOTIDE SEQUENCE</scope>
    <source>
        <strain evidence="10">Dzin_1.0</strain>
        <tissue evidence="10">Leaf</tissue>
    </source>
</reference>
<protein>
    <recommendedName>
        <fullName evidence="9">C2 domain-containing protein</fullName>
    </recommendedName>
</protein>
<dbReference type="PROSITE" id="PS50004">
    <property type="entry name" value="C2"/>
    <property type="match status" value="1"/>
</dbReference>
<dbReference type="InterPro" id="IPR019395">
    <property type="entry name" value="Transmembrane_161A/B"/>
</dbReference>
<dbReference type="SUPFAM" id="SSF49562">
    <property type="entry name" value="C2 domain (Calcium/lipid-binding domain, CaLB)"/>
    <property type="match status" value="1"/>
</dbReference>
<dbReference type="GO" id="GO:0006952">
    <property type="term" value="P:defense response"/>
    <property type="evidence" value="ECO:0007669"/>
    <property type="project" value="InterPro"/>
</dbReference>
<evidence type="ECO:0000256" key="5">
    <source>
        <dbReference type="ARBA" id="ARBA00023136"/>
    </source>
</evidence>
<dbReference type="AlphaFoldDB" id="A0A9D5C0M9"/>
<dbReference type="Proteomes" id="UP001085076">
    <property type="component" value="Miscellaneous, Linkage group lg09"/>
</dbReference>
<dbReference type="OrthoDB" id="786358at2759"/>
<keyword evidence="6" id="KW-0325">Glycoprotein</keyword>
<dbReference type="EMBL" id="JAGGNH010000009">
    <property type="protein sequence ID" value="KAJ0964139.1"/>
    <property type="molecule type" value="Genomic_DNA"/>
</dbReference>
<dbReference type="InterPro" id="IPR044750">
    <property type="entry name" value="C2_SRC2/BAP"/>
</dbReference>
<organism evidence="10 11">
    <name type="scientific">Dioscorea zingiberensis</name>
    <dbReference type="NCBI Taxonomy" id="325984"/>
    <lineage>
        <taxon>Eukaryota</taxon>
        <taxon>Viridiplantae</taxon>
        <taxon>Streptophyta</taxon>
        <taxon>Embryophyta</taxon>
        <taxon>Tracheophyta</taxon>
        <taxon>Spermatophyta</taxon>
        <taxon>Magnoliopsida</taxon>
        <taxon>Liliopsida</taxon>
        <taxon>Dioscoreales</taxon>
        <taxon>Dioscoreaceae</taxon>
        <taxon>Dioscorea</taxon>
    </lineage>
</organism>
<evidence type="ECO:0000256" key="7">
    <source>
        <dbReference type="SAM" id="MobiDB-lite"/>
    </source>
</evidence>
<dbReference type="PANTHER" id="PTHR13624">
    <property type="entry name" value="RE42071P"/>
    <property type="match status" value="1"/>
</dbReference>
<name>A0A9D5C0M9_9LILI</name>
<evidence type="ECO:0000256" key="2">
    <source>
        <dbReference type="ARBA" id="ARBA00009706"/>
    </source>
</evidence>
<feature type="region of interest" description="Disordered" evidence="7">
    <location>
        <begin position="63"/>
        <end position="87"/>
    </location>
</feature>
<comment type="similarity">
    <text evidence="2">Belongs to the TMEM161 family.</text>
</comment>
<dbReference type="CDD" id="cd04051">
    <property type="entry name" value="C2_SRC2_like"/>
    <property type="match status" value="1"/>
</dbReference>